<dbReference type="EMBL" id="UGPN01000002">
    <property type="protein sequence ID" value="STY58932.1"/>
    <property type="molecule type" value="Genomic_DNA"/>
</dbReference>
<evidence type="ECO:0000313" key="1">
    <source>
        <dbReference type="EMBL" id="STY58932.1"/>
    </source>
</evidence>
<evidence type="ECO:0000313" key="7">
    <source>
        <dbReference type="Proteomes" id="UP000315164"/>
    </source>
</evidence>
<organism evidence="4 7">
    <name type="scientific">Mannheimia haemolytica</name>
    <name type="common">Pasteurella haemolytica</name>
    <dbReference type="NCBI Taxonomy" id="75985"/>
    <lineage>
        <taxon>Bacteria</taxon>
        <taxon>Pseudomonadati</taxon>
        <taxon>Pseudomonadota</taxon>
        <taxon>Gammaproteobacteria</taxon>
        <taxon>Pasteurellales</taxon>
        <taxon>Pasteurellaceae</taxon>
        <taxon>Mannheimia</taxon>
    </lineage>
</organism>
<dbReference type="KEGG" id="mhay:VK67_02775"/>
<evidence type="ECO:0000313" key="2">
    <source>
        <dbReference type="EMBL" id="STY67036.1"/>
    </source>
</evidence>
<evidence type="ECO:0000313" key="6">
    <source>
        <dbReference type="Proteomes" id="UP000254802"/>
    </source>
</evidence>
<dbReference type="InterPro" id="IPR010824">
    <property type="entry name" value="DUF1425"/>
</dbReference>
<dbReference type="RefSeq" id="WP_006250376.1">
    <property type="nucleotide sequence ID" value="NZ_CP011098.1"/>
</dbReference>
<dbReference type="PROSITE" id="PS51257">
    <property type="entry name" value="PROKAR_LIPOPROTEIN"/>
    <property type="match status" value="1"/>
</dbReference>
<dbReference type="Proteomes" id="UP000315164">
    <property type="component" value="Unassembled WGS sequence"/>
</dbReference>
<keyword evidence="8" id="KW-1185">Reference proteome</keyword>
<dbReference type="EMBL" id="UGPL01000006">
    <property type="protein sequence ID" value="STY67036.1"/>
    <property type="molecule type" value="Genomic_DNA"/>
</dbReference>
<dbReference type="EMBL" id="VAJB01000001">
    <property type="protein sequence ID" value="TRB76303.1"/>
    <property type="molecule type" value="Genomic_DNA"/>
</dbReference>
<gene>
    <name evidence="4" type="ORF">FEA53_00545</name>
    <name evidence="3" type="ORF">FEB89_00550</name>
    <name evidence="1" type="ORF">NCTC10638_00067</name>
    <name evidence="2" type="ORF">NCTC9380_02373</name>
</gene>
<dbReference type="Gene3D" id="2.60.40.3230">
    <property type="match status" value="1"/>
</dbReference>
<protein>
    <submittedName>
        <fullName evidence="4">DUF1425 domain-containing protein</fullName>
    </submittedName>
    <submittedName>
        <fullName evidence="1">Predicted periplasmic lipoprotein</fullName>
    </submittedName>
</protein>
<sequence>MRISYFAFAIFSIFLTACGSKPVSYLPTGSEPIVNIESDIAEKIELETNSKQFSTTNLTEFPLNLTYKLFWYNKDGVTQSHNGISDSIGWQHLWLQPKQKQTIALIKPTEESHNYRLYLRGVK</sequence>
<dbReference type="AlphaFoldDB" id="A0A248ZX31"/>
<evidence type="ECO:0000313" key="3">
    <source>
        <dbReference type="EMBL" id="TRB40472.1"/>
    </source>
</evidence>
<dbReference type="STRING" id="75985.WC39_02775"/>
<dbReference type="GeneID" id="67368178"/>
<dbReference type="CDD" id="cd09030">
    <property type="entry name" value="DUF1425"/>
    <property type="match status" value="1"/>
</dbReference>
<keyword evidence="1" id="KW-0449">Lipoprotein</keyword>
<evidence type="ECO:0000313" key="5">
    <source>
        <dbReference type="Proteomes" id="UP000254031"/>
    </source>
</evidence>
<dbReference type="InterPro" id="IPR038483">
    <property type="entry name" value="YcfL-like_sf"/>
</dbReference>
<dbReference type="KEGG" id="mhaq:WC39_02775"/>
<evidence type="ECO:0000313" key="4">
    <source>
        <dbReference type="EMBL" id="TRB76303.1"/>
    </source>
</evidence>
<evidence type="ECO:0000313" key="8">
    <source>
        <dbReference type="Proteomes" id="UP000318394"/>
    </source>
</evidence>
<name>A0A248ZX31_MANHA</name>
<accession>A0A248ZX31</accession>
<proteinExistence type="predicted"/>
<dbReference type="Proteomes" id="UP000318394">
    <property type="component" value="Unassembled WGS sequence"/>
</dbReference>
<dbReference type="Pfam" id="PF07233">
    <property type="entry name" value="DUF1425"/>
    <property type="match status" value="1"/>
</dbReference>
<dbReference type="Proteomes" id="UP000254031">
    <property type="component" value="Unassembled WGS sequence"/>
</dbReference>
<dbReference type="OrthoDB" id="5690781at2"/>
<reference evidence="7 8" key="2">
    <citation type="journal article" date="2019" name="Vet. Microbiol.">
        <title>Genetic characterization of susceptible and multi-drug resistant Mannheimia haemolytica isolated from high-risk stocker calves prior to and after antimicrobial metaphylaxis.</title>
        <authorList>
            <person name="Snyder E.R."/>
            <person name="Alvarez-Narvaez S."/>
            <person name="Credille B.C."/>
        </authorList>
    </citation>
    <scope>NUCLEOTIDE SEQUENCE [LARGE SCALE GENOMIC DNA]</scope>
    <source>
        <strain evidence="4 7">UGA-R5-128-1</strain>
        <strain evidence="3 8">UGA-R7-163-1</strain>
    </source>
</reference>
<dbReference type="Proteomes" id="UP000254802">
    <property type="component" value="Unassembled WGS sequence"/>
</dbReference>
<reference evidence="5 6" key="1">
    <citation type="submission" date="2018-06" db="EMBL/GenBank/DDBJ databases">
        <authorList>
            <consortium name="Pathogen Informatics"/>
            <person name="Doyle S."/>
        </authorList>
    </citation>
    <scope>NUCLEOTIDE SEQUENCE [LARGE SCALE GENOMIC DNA]</scope>
    <source>
        <strain evidence="1 6">NCTC10638</strain>
        <strain evidence="2 5">NCTC9380</strain>
    </source>
</reference>
<dbReference type="EMBL" id="VAJI01000001">
    <property type="protein sequence ID" value="TRB40472.1"/>
    <property type="molecule type" value="Genomic_DNA"/>
</dbReference>